<name>A0A1S1RJU1_9ACTN</name>
<sequence>MTEVLAVEVTDLVKTYRRAPAGGQTRPRYLRAGAPEPPAGPPAQRRRGRQRTRVHASSPTDRADRADPPGSTDRPGAATLADVSTEAKPDEAPAVTTHVHAVDGLSLQVAAGSVTAVLGPNGAGKTTTIEICEGFRAADSGEVRVLGLHPLRDAAALRPRVGVMLQAGGMYPGARAGEMLRLIGSHHAHPLDAGVLLERLGLADVASVPFRRLSGGQQQRLSLAMAVIGRPELVFLDEPTAGLDVQGRRDTWELIEELRLSGVTVVLTTHAMDEAERLADQVAIVNRGRVVAAGTPAELTRGGAEGQLRFRAPAGLDVSRLLLALPDGTTGWEDPPGHYLVQGTVDPQLLAAVTAWCAGNGVLAEDLRVEQRTLEDVFLDLTGTELE</sequence>
<dbReference type="OrthoDB" id="9804819at2"/>
<proteinExistence type="predicted"/>
<evidence type="ECO:0000313" key="11">
    <source>
        <dbReference type="EMBL" id="OHV46307.1"/>
    </source>
</evidence>
<evidence type="ECO:0000256" key="2">
    <source>
        <dbReference type="ARBA" id="ARBA00022448"/>
    </source>
</evidence>
<feature type="domain" description="ABC transporter" evidence="10">
    <location>
        <begin position="78"/>
        <end position="312"/>
    </location>
</feature>
<dbReference type="InterPro" id="IPR003439">
    <property type="entry name" value="ABC_transporter-like_ATP-bd"/>
</dbReference>
<gene>
    <name evidence="11" type="ORF">CC117_01275</name>
</gene>
<evidence type="ECO:0000256" key="1">
    <source>
        <dbReference type="ARBA" id="ARBA00004202"/>
    </source>
</evidence>
<dbReference type="CDD" id="cd03230">
    <property type="entry name" value="ABC_DR_subfamily_A"/>
    <property type="match status" value="1"/>
</dbReference>
<dbReference type="PROSITE" id="PS00211">
    <property type="entry name" value="ABC_TRANSPORTER_1"/>
    <property type="match status" value="1"/>
</dbReference>
<dbReference type="AlphaFoldDB" id="A0A1S1RJU1"/>
<dbReference type="SUPFAM" id="SSF52540">
    <property type="entry name" value="P-loop containing nucleoside triphosphate hydrolases"/>
    <property type="match status" value="1"/>
</dbReference>
<dbReference type="FunFam" id="3.40.50.300:FF:000589">
    <property type="entry name" value="ABC transporter, ATP-binding subunit"/>
    <property type="match status" value="1"/>
</dbReference>
<evidence type="ECO:0000313" key="12">
    <source>
        <dbReference type="Proteomes" id="UP000179627"/>
    </source>
</evidence>
<keyword evidence="8" id="KW-0046">Antibiotic resistance</keyword>
<dbReference type="InterPro" id="IPR017871">
    <property type="entry name" value="ABC_transporter-like_CS"/>
</dbReference>
<dbReference type="Proteomes" id="UP000179627">
    <property type="component" value="Unassembled WGS sequence"/>
</dbReference>
<evidence type="ECO:0000256" key="7">
    <source>
        <dbReference type="ARBA" id="ARBA00023136"/>
    </source>
</evidence>
<dbReference type="Pfam" id="PF00005">
    <property type="entry name" value="ABC_tran"/>
    <property type="match status" value="1"/>
</dbReference>
<dbReference type="RefSeq" id="WP_071081853.1">
    <property type="nucleotide sequence ID" value="NZ_MBLM01000002.1"/>
</dbReference>
<comment type="caution">
    <text evidence="11">The sequence shown here is derived from an EMBL/GenBank/DDBJ whole genome shotgun (WGS) entry which is preliminary data.</text>
</comment>
<dbReference type="GO" id="GO:0005524">
    <property type="term" value="F:ATP binding"/>
    <property type="evidence" value="ECO:0007669"/>
    <property type="project" value="UniProtKB-KW"/>
</dbReference>
<keyword evidence="5" id="KW-0067">ATP-binding</keyword>
<evidence type="ECO:0000256" key="3">
    <source>
        <dbReference type="ARBA" id="ARBA00022475"/>
    </source>
</evidence>
<feature type="region of interest" description="Disordered" evidence="9">
    <location>
        <begin position="14"/>
        <end position="93"/>
    </location>
</feature>
<evidence type="ECO:0000256" key="6">
    <source>
        <dbReference type="ARBA" id="ARBA00022967"/>
    </source>
</evidence>
<keyword evidence="12" id="KW-1185">Reference proteome</keyword>
<evidence type="ECO:0000259" key="10">
    <source>
        <dbReference type="PROSITE" id="PS50893"/>
    </source>
</evidence>
<dbReference type="EMBL" id="MBLM01000002">
    <property type="protein sequence ID" value="OHV46307.1"/>
    <property type="molecule type" value="Genomic_DNA"/>
</dbReference>
<keyword evidence="4" id="KW-0547">Nucleotide-binding</keyword>
<accession>A0A1S1RJU1</accession>
<dbReference type="Gene3D" id="3.40.50.300">
    <property type="entry name" value="P-loop containing nucleotide triphosphate hydrolases"/>
    <property type="match status" value="1"/>
</dbReference>
<dbReference type="SMART" id="SM00382">
    <property type="entry name" value="AAA"/>
    <property type="match status" value="1"/>
</dbReference>
<keyword evidence="3" id="KW-1003">Cell membrane</keyword>
<keyword evidence="7" id="KW-0472">Membrane</keyword>
<keyword evidence="2" id="KW-0813">Transport</keyword>
<comment type="subcellular location">
    <subcellularLocation>
        <location evidence="1">Cell membrane</location>
        <topology evidence="1">Peripheral membrane protein</topology>
    </subcellularLocation>
</comment>
<dbReference type="InterPro" id="IPR050763">
    <property type="entry name" value="ABC_transporter_ATP-binding"/>
</dbReference>
<dbReference type="GO" id="GO:0046677">
    <property type="term" value="P:response to antibiotic"/>
    <property type="evidence" value="ECO:0007669"/>
    <property type="project" value="UniProtKB-KW"/>
</dbReference>
<dbReference type="GO" id="GO:0005886">
    <property type="term" value="C:plasma membrane"/>
    <property type="evidence" value="ECO:0007669"/>
    <property type="project" value="UniProtKB-SubCell"/>
</dbReference>
<dbReference type="GO" id="GO:0016887">
    <property type="term" value="F:ATP hydrolysis activity"/>
    <property type="evidence" value="ECO:0007669"/>
    <property type="project" value="InterPro"/>
</dbReference>
<feature type="compositionally biased region" description="Basic residues" evidence="9">
    <location>
        <begin position="44"/>
        <end position="54"/>
    </location>
</feature>
<evidence type="ECO:0000256" key="9">
    <source>
        <dbReference type="SAM" id="MobiDB-lite"/>
    </source>
</evidence>
<evidence type="ECO:0000256" key="5">
    <source>
        <dbReference type="ARBA" id="ARBA00022840"/>
    </source>
</evidence>
<protein>
    <submittedName>
        <fullName evidence="11">ABC transporter</fullName>
    </submittedName>
</protein>
<evidence type="ECO:0000256" key="4">
    <source>
        <dbReference type="ARBA" id="ARBA00022741"/>
    </source>
</evidence>
<evidence type="ECO:0000256" key="8">
    <source>
        <dbReference type="ARBA" id="ARBA00023251"/>
    </source>
</evidence>
<organism evidence="11 12">
    <name type="scientific">Parafrankia colletiae</name>
    <dbReference type="NCBI Taxonomy" id="573497"/>
    <lineage>
        <taxon>Bacteria</taxon>
        <taxon>Bacillati</taxon>
        <taxon>Actinomycetota</taxon>
        <taxon>Actinomycetes</taxon>
        <taxon>Frankiales</taxon>
        <taxon>Frankiaceae</taxon>
        <taxon>Parafrankia</taxon>
    </lineage>
</organism>
<reference evidence="12" key="1">
    <citation type="submission" date="2016-07" db="EMBL/GenBank/DDBJ databases">
        <title>Sequence Frankia sp. strain CcI1.17.</title>
        <authorList>
            <person name="Ghodhbane-Gtari F."/>
            <person name="Swanson E."/>
            <person name="Gueddou A."/>
            <person name="Morris K."/>
            <person name="Hezbri K."/>
            <person name="Ktari A."/>
            <person name="Nouioui I."/>
            <person name="Abebe-Akele F."/>
            <person name="Simpson S."/>
            <person name="Thomas K."/>
            <person name="Gtari M."/>
            <person name="Tisa L.S."/>
            <person name="Hurst S."/>
        </authorList>
    </citation>
    <scope>NUCLEOTIDE SEQUENCE [LARGE SCALE GENOMIC DNA]</scope>
    <source>
        <strain evidence="12">Cc1.17</strain>
    </source>
</reference>
<dbReference type="PANTHER" id="PTHR42711">
    <property type="entry name" value="ABC TRANSPORTER ATP-BINDING PROTEIN"/>
    <property type="match status" value="1"/>
</dbReference>
<dbReference type="InterPro" id="IPR003593">
    <property type="entry name" value="AAA+_ATPase"/>
</dbReference>
<keyword evidence="6" id="KW-1278">Translocase</keyword>
<dbReference type="PROSITE" id="PS50893">
    <property type="entry name" value="ABC_TRANSPORTER_2"/>
    <property type="match status" value="1"/>
</dbReference>
<dbReference type="InterPro" id="IPR027417">
    <property type="entry name" value="P-loop_NTPase"/>
</dbReference>
<dbReference type="PANTHER" id="PTHR42711:SF16">
    <property type="entry name" value="ABC TRANSPORTER ATP-BINDING PROTEIN"/>
    <property type="match status" value="1"/>
</dbReference>